<comment type="catalytic activity">
    <reaction evidence="5">
        <text>(S)-2-hydroxyglutarate + A = 2-oxoglutarate + AH2</text>
        <dbReference type="Rhea" id="RHEA:21252"/>
        <dbReference type="ChEBI" id="CHEBI:13193"/>
        <dbReference type="ChEBI" id="CHEBI:16782"/>
        <dbReference type="ChEBI" id="CHEBI:16810"/>
        <dbReference type="ChEBI" id="CHEBI:17499"/>
        <dbReference type="EC" id="1.1.99.2"/>
    </reaction>
</comment>
<dbReference type="SUPFAM" id="SSF51905">
    <property type="entry name" value="FAD/NAD(P)-binding domain"/>
    <property type="match status" value="1"/>
</dbReference>
<keyword evidence="4" id="KW-0560">Oxidoreductase</keyword>
<dbReference type="PaxDb" id="353153-Q4DII7"/>
<evidence type="ECO:0000256" key="2">
    <source>
        <dbReference type="ARBA" id="ARBA00022630"/>
    </source>
</evidence>
<dbReference type="EMBL" id="AAHK01000442">
    <property type="protein sequence ID" value="EAN92352.1"/>
    <property type="molecule type" value="Genomic_DNA"/>
</dbReference>
<gene>
    <name evidence="11" type="ORF">Tc00.1047053509799.140</name>
</gene>
<evidence type="ECO:0000256" key="3">
    <source>
        <dbReference type="ARBA" id="ARBA00022827"/>
    </source>
</evidence>
<dbReference type="RefSeq" id="XP_814203.1">
    <property type="nucleotide sequence ID" value="XM_809110.1"/>
</dbReference>
<protein>
    <recommendedName>
        <fullName evidence="8">L-2-hydroxyglutarate dehydrogenase, mitochondrial</fullName>
        <ecNumber evidence="7">1.1.99.2</ecNumber>
    </recommendedName>
</protein>
<keyword evidence="9" id="KW-1133">Transmembrane helix</keyword>
<sequence length="588" mass="65517">MLCPPRLPLFFFLQCFLFVFDFLFLFLLDTFCFWGCWRCLEKKERGGGNSFIFAILFEVASAVEVESFMTSKISTWAVRLGGVGFVGGVGAAVNYKYKYEYITTDAAATKHAVSIFSKDARREFYDVAVVGGGIVGLAVVREIRKQFPNKRVILLEKEADVAQHQSSHNSGVVHAGMYYPSNSLMARLCPRGHDLMMEYCKRNNLPYDRVGKIIVAANELEIPAVQRLYKQGIENGVRDLKILANEEEIKKVEPNVCGVYALYSPDTGIADFSAVARHMLKELYEGSKGLFNAQFRFEAMDFVGLSFEEEEKKAPSEMVLIRGREEGQLGPEKTIAAKNVITCTGLSNDITAKRSGPILSRIGKKVTQTFSFRGRYYQLKPEARDLVKMNVYPAPDETRGLSVGVHFTPTVDERRGRQVIVGPGSAVATHRYGYSPYWFDAEYCWHSVTSRGGWVNFVKHFDTVIRTFCVDASRTVFLHEARKLVPSLKDSDVEESFCGVMGLAIAENGALESDLCIELSRPRTVLSATLKPKKVIEVVENANTDGSSTKGQNNPLILNLRNAPSPSATACMSIAESIVAVVKESFNW</sequence>
<reference evidence="11 12" key="1">
    <citation type="journal article" date="2005" name="Science">
        <title>The genome sequence of Trypanosoma cruzi, etiologic agent of Chagas disease.</title>
        <authorList>
            <person name="El-Sayed N.M."/>
            <person name="Myler P.J."/>
            <person name="Bartholomeu D.C."/>
            <person name="Nilsson D."/>
            <person name="Aggarwal G."/>
            <person name="Tran A.N."/>
            <person name="Ghedin E."/>
            <person name="Worthey E.A."/>
            <person name="Delcher A.L."/>
            <person name="Blandin G."/>
            <person name="Westenberger S.J."/>
            <person name="Caler E."/>
            <person name="Cerqueira G.C."/>
            <person name="Branche C."/>
            <person name="Haas B."/>
            <person name="Anupama A."/>
            <person name="Arner E."/>
            <person name="Aslund L."/>
            <person name="Attipoe P."/>
            <person name="Bontempi E."/>
            <person name="Bringaud F."/>
            <person name="Burton P."/>
            <person name="Cadag E."/>
            <person name="Campbell D.A."/>
            <person name="Carrington M."/>
            <person name="Crabtree J."/>
            <person name="Darban H."/>
            <person name="da Silveira J.F."/>
            <person name="de Jong P."/>
            <person name="Edwards K."/>
            <person name="Englund P.T."/>
            <person name="Fazelina G."/>
            <person name="Feldblyum T."/>
            <person name="Ferella M."/>
            <person name="Frasch A.C."/>
            <person name="Gull K."/>
            <person name="Horn D."/>
            <person name="Hou L."/>
            <person name="Huang Y."/>
            <person name="Kindlund E."/>
            <person name="Klingbeil M."/>
            <person name="Kluge S."/>
            <person name="Koo H."/>
            <person name="Lacerda D."/>
            <person name="Levin M.J."/>
            <person name="Lorenzi H."/>
            <person name="Louie T."/>
            <person name="Machado C.R."/>
            <person name="McCulloch R."/>
            <person name="McKenna A."/>
            <person name="Mizuno Y."/>
            <person name="Mottram J.C."/>
            <person name="Nelson S."/>
            <person name="Ochaya S."/>
            <person name="Osoegawa K."/>
            <person name="Pai G."/>
            <person name="Parsons M."/>
            <person name="Pentony M."/>
            <person name="Pettersson U."/>
            <person name="Pop M."/>
            <person name="Ramirez J.L."/>
            <person name="Rinta J."/>
            <person name="Robertson L."/>
            <person name="Salzberg S.L."/>
            <person name="Sanchez D.O."/>
            <person name="Seyler A."/>
            <person name="Sharma R."/>
            <person name="Shetty J."/>
            <person name="Simpson A.J."/>
            <person name="Sisk E."/>
            <person name="Tammi M.T."/>
            <person name="Tarleton R."/>
            <person name="Teixeira S."/>
            <person name="Van Aken S."/>
            <person name="Vogt C."/>
            <person name="Ward P.N."/>
            <person name="Wickstead B."/>
            <person name="Wortman J."/>
            <person name="White O."/>
            <person name="Fraser C.M."/>
            <person name="Stuart K.D."/>
            <person name="Andersson B."/>
        </authorList>
    </citation>
    <scope>NUCLEOTIDE SEQUENCE [LARGE SCALE GENOMIC DNA]</scope>
    <source>
        <strain evidence="11 12">CL Brener</strain>
    </source>
</reference>
<dbReference type="InterPro" id="IPR036188">
    <property type="entry name" value="FAD/NAD-bd_sf"/>
</dbReference>
<dbReference type="Gene3D" id="3.50.50.60">
    <property type="entry name" value="FAD/NAD(P)-binding domain"/>
    <property type="match status" value="1"/>
</dbReference>
<dbReference type="Gene3D" id="3.30.9.10">
    <property type="entry name" value="D-Amino Acid Oxidase, subunit A, domain 2"/>
    <property type="match status" value="1"/>
</dbReference>
<organism evidence="11 12">
    <name type="scientific">Trypanosoma cruzi (strain CL Brener)</name>
    <dbReference type="NCBI Taxonomy" id="353153"/>
    <lineage>
        <taxon>Eukaryota</taxon>
        <taxon>Discoba</taxon>
        <taxon>Euglenozoa</taxon>
        <taxon>Kinetoplastea</taxon>
        <taxon>Metakinetoplastina</taxon>
        <taxon>Trypanosomatida</taxon>
        <taxon>Trypanosomatidae</taxon>
        <taxon>Trypanosoma</taxon>
        <taxon>Schizotrypanum</taxon>
    </lineage>
</organism>
<dbReference type="SMR" id="Q4DII7"/>
<comment type="similarity">
    <text evidence="6">Belongs to the L2HGDH family.</text>
</comment>
<feature type="transmembrane region" description="Helical" evidence="9">
    <location>
        <begin position="77"/>
        <end position="95"/>
    </location>
</feature>
<accession>Q4DII7</accession>
<evidence type="ECO:0000313" key="11">
    <source>
        <dbReference type="EMBL" id="EAN92352.1"/>
    </source>
</evidence>
<keyword evidence="9" id="KW-0812">Transmembrane</keyword>
<comment type="caution">
    <text evidence="11">The sequence shown here is derived from an EMBL/GenBank/DDBJ whole genome shotgun (WGS) entry which is preliminary data.</text>
</comment>
<evidence type="ECO:0000256" key="6">
    <source>
        <dbReference type="ARBA" id="ARBA00037941"/>
    </source>
</evidence>
<dbReference type="eggNOG" id="KOG2665">
    <property type="taxonomic scope" value="Eukaryota"/>
</dbReference>
<name>Q4DII7_TRYCC</name>
<keyword evidence="3" id="KW-0274">FAD</keyword>
<feature type="transmembrane region" description="Helical" evidence="9">
    <location>
        <begin position="48"/>
        <end position="65"/>
    </location>
</feature>
<dbReference type="KEGG" id="tcr:509799.140"/>
<keyword evidence="2" id="KW-0285">Flavoprotein</keyword>
<dbReference type="PANTHER" id="PTHR43104:SF3">
    <property type="entry name" value="FAD DEPENDENT OXIDOREDUCTASE DOMAIN-CONTAINING PROTEIN"/>
    <property type="match status" value="1"/>
</dbReference>
<keyword evidence="9" id="KW-0472">Membrane</keyword>
<dbReference type="OMA" id="SEVTRCM"/>
<dbReference type="PANTHER" id="PTHR43104">
    <property type="entry name" value="L-2-HYDROXYGLUTARATE DEHYDROGENASE, MITOCHONDRIAL"/>
    <property type="match status" value="1"/>
</dbReference>
<dbReference type="STRING" id="353153.Q4DII7"/>
<dbReference type="EC" id="1.1.99.2" evidence="7"/>
<dbReference type="InterPro" id="IPR006076">
    <property type="entry name" value="FAD-dep_OxRdtase"/>
</dbReference>
<evidence type="ECO:0000256" key="4">
    <source>
        <dbReference type="ARBA" id="ARBA00023002"/>
    </source>
</evidence>
<evidence type="ECO:0000313" key="12">
    <source>
        <dbReference type="Proteomes" id="UP000002296"/>
    </source>
</evidence>
<evidence type="ECO:0000256" key="8">
    <source>
        <dbReference type="ARBA" id="ARBA00041137"/>
    </source>
</evidence>
<dbReference type="Pfam" id="PF01266">
    <property type="entry name" value="DAO"/>
    <property type="match status" value="1"/>
</dbReference>
<dbReference type="InParanoid" id="Q4DII7"/>
<dbReference type="GO" id="GO:0047545">
    <property type="term" value="F:(S)-2-hydroxyglutarate dehydrogenase activity"/>
    <property type="evidence" value="ECO:0007669"/>
    <property type="project" value="UniProtKB-EC"/>
</dbReference>
<proteinExistence type="inferred from homology"/>
<feature type="transmembrane region" description="Helical" evidence="9">
    <location>
        <begin position="124"/>
        <end position="141"/>
    </location>
</feature>
<dbReference type="GeneID" id="3545703"/>
<evidence type="ECO:0000256" key="5">
    <source>
        <dbReference type="ARBA" id="ARBA00036066"/>
    </source>
</evidence>
<evidence type="ECO:0000256" key="9">
    <source>
        <dbReference type="SAM" id="Phobius"/>
    </source>
</evidence>
<keyword evidence="12" id="KW-1185">Reference proteome</keyword>
<dbReference type="Proteomes" id="UP000002296">
    <property type="component" value="Unassembled WGS sequence"/>
</dbReference>
<dbReference type="AlphaFoldDB" id="Q4DII7"/>
<feature type="transmembrane region" description="Helical" evidence="9">
    <location>
        <begin position="7"/>
        <end position="28"/>
    </location>
</feature>
<evidence type="ECO:0000256" key="1">
    <source>
        <dbReference type="ARBA" id="ARBA00001974"/>
    </source>
</evidence>
<evidence type="ECO:0000259" key="10">
    <source>
        <dbReference type="Pfam" id="PF01266"/>
    </source>
</evidence>
<feature type="domain" description="FAD dependent oxidoreductase" evidence="10">
    <location>
        <begin position="126"/>
        <end position="502"/>
    </location>
</feature>
<comment type="cofactor">
    <cofactor evidence="1">
        <name>FAD</name>
        <dbReference type="ChEBI" id="CHEBI:57692"/>
    </cofactor>
</comment>
<evidence type="ECO:0000256" key="7">
    <source>
        <dbReference type="ARBA" id="ARBA00038878"/>
    </source>
</evidence>